<dbReference type="PANTHER" id="PTHR40240:SF1">
    <property type="entry name" value="PLEXUS, ISOFORM A"/>
    <property type="match status" value="1"/>
</dbReference>
<name>A0A6P9AHT6_THRPL</name>
<feature type="compositionally biased region" description="Polar residues" evidence="1">
    <location>
        <begin position="904"/>
        <end position="913"/>
    </location>
</feature>
<feature type="region of interest" description="Disordered" evidence="1">
    <location>
        <begin position="674"/>
        <end position="706"/>
    </location>
</feature>
<dbReference type="FunCoup" id="A0A6P9AHT6">
    <property type="interactions" value="20"/>
</dbReference>
<organism evidence="3">
    <name type="scientific">Thrips palmi</name>
    <name type="common">Melon thrips</name>
    <dbReference type="NCBI Taxonomy" id="161013"/>
    <lineage>
        <taxon>Eukaryota</taxon>
        <taxon>Metazoa</taxon>
        <taxon>Ecdysozoa</taxon>
        <taxon>Arthropoda</taxon>
        <taxon>Hexapoda</taxon>
        <taxon>Insecta</taxon>
        <taxon>Pterygota</taxon>
        <taxon>Neoptera</taxon>
        <taxon>Paraneoptera</taxon>
        <taxon>Thysanoptera</taxon>
        <taxon>Terebrantia</taxon>
        <taxon>Thripoidea</taxon>
        <taxon>Thripidae</taxon>
        <taxon>Thrips</taxon>
    </lineage>
</organism>
<feature type="compositionally biased region" description="Pro residues" evidence="1">
    <location>
        <begin position="551"/>
        <end position="572"/>
    </location>
</feature>
<feature type="compositionally biased region" description="Low complexity" evidence="1">
    <location>
        <begin position="1000"/>
        <end position="1012"/>
    </location>
</feature>
<dbReference type="GeneID" id="117654424"/>
<dbReference type="InParanoid" id="A0A6P9AHT6"/>
<dbReference type="PANTHER" id="PTHR40240">
    <property type="entry name" value="PLEXUS, ISOFORM A"/>
    <property type="match status" value="1"/>
</dbReference>
<dbReference type="OrthoDB" id="8744624at2759"/>
<evidence type="ECO:0000313" key="2">
    <source>
        <dbReference type="Proteomes" id="UP000515158"/>
    </source>
</evidence>
<feature type="region of interest" description="Disordered" evidence="1">
    <location>
        <begin position="177"/>
        <end position="216"/>
    </location>
</feature>
<evidence type="ECO:0000256" key="1">
    <source>
        <dbReference type="SAM" id="MobiDB-lite"/>
    </source>
</evidence>
<dbReference type="KEGG" id="tpal:117654424"/>
<dbReference type="AlphaFoldDB" id="A0A6P9AHT6"/>
<sequence length="1057" mass="113167">MSSGGPPMDRMFIKHEAGLDASGMASVVGSAVGSGVATDAAQSRICFVCGSVGHKEQFWLNVKPNPSNPSEPYFPFLESHEPPSGYRHLSNSRPDTVVRSCFLCYSVLMQQWNNHERDKTPHARRLYWLKRCDNGPYTGAEMGMQGEYAAQVLGLTHEPNSAPVSVALTMTPSTIPATEATTPAANSNPELPPSGNHPQPPSTFREEIPGRTSSISTTKAASLPIITGLPSQSLDNASPLSADMALDLRHTSRNSPTLLPTPQPVSSPFARLPSSFGLDILDLSMPDKNAMTEVCYVCGDEFKKGVLSHIAAKPQTPKPGEVPPHPSTVEQKPFFPSLIMHPRPSRSRPMDSAGHVQACAECQRHLLQQWHALTAQRIPHNERNYILRKRPAPALDNTTFVCYTCALEYPSSSLRLLYCCANAEKEPYFPFICSLKPPPGASPISPQGMVQVCSICYKSIPQKQQVFGGDASSMVSGLAGGLQGSVVGSMHGSGLGGDTGAARLAGGSQVGSDIRFKPYELSRPPSASGSRRRTPTSDQMGLTASPGAGSPKPPSWPEPRPSSRPQETPPPAIGTTSTQQSYRCYVCTGLFPWNHLEWLCTSAEGMNSHAMHFPCLRNVVRSSDNTSVDSHGRVLACTRCYRHLARQWDNMEQERVPLERRRYDLPSPVPGNAGCWNGSSSPSPHPRSAPPTPPSSTPTPTPPATAGTGGSSIYCFLCGLHSELTLARVLYGRSQGPSAPFFPLLLSHHSPPNAEQLRDDGSALVCTFCYHSLLAQWKRYEAAASSSGAVITVDKREYNTHDYYCYVCGVATYRRRVRALPVKDFPFLKDHRRSDKRLLLENGDFAVVCLDCYESLRAQSLQYERMGLPVEKREYNWITQPPPPEDSPDASIARLPSGERTEKSSCPSITTSRTVKKPLPSPKAAGTGPSAPTAPTAPTGPDRKQPKSGLALGDHQGLSSKHPGSPVPASVLPPAKQPRTASSLAMSGGHTVPGPGPGAGAANAGAASTGHSGHAGQGHGQGTQPPTSQPSNGGSRSFAAALRNLAKQAVSPAVFEK</sequence>
<proteinExistence type="predicted"/>
<accession>A0A6P9AHT6</accession>
<dbReference type="RefSeq" id="XP_034256939.1">
    <property type="nucleotide sequence ID" value="XM_034401048.1"/>
</dbReference>
<feature type="compositionally biased region" description="Pro residues" evidence="1">
    <location>
        <begin position="683"/>
        <end position="703"/>
    </location>
</feature>
<feature type="compositionally biased region" description="Low complexity" evidence="1">
    <location>
        <begin position="922"/>
        <end position="940"/>
    </location>
</feature>
<evidence type="ECO:0000313" key="3">
    <source>
        <dbReference type="RefSeq" id="XP_034256939.1"/>
    </source>
</evidence>
<keyword evidence="2" id="KW-1185">Reference proteome</keyword>
<dbReference type="Proteomes" id="UP000515158">
    <property type="component" value="Unplaced"/>
</dbReference>
<gene>
    <name evidence="3" type="primary">LOC117654424</name>
</gene>
<feature type="compositionally biased region" description="Low complexity" evidence="1">
    <location>
        <begin position="177"/>
        <end position="189"/>
    </location>
</feature>
<protein>
    <submittedName>
        <fullName evidence="3">Uncharacterized protein LOC117654424</fullName>
    </submittedName>
</protein>
<reference evidence="3" key="1">
    <citation type="submission" date="2025-08" db="UniProtKB">
        <authorList>
            <consortium name="RefSeq"/>
        </authorList>
    </citation>
    <scope>IDENTIFICATION</scope>
    <source>
        <tissue evidence="3">Total insect</tissue>
    </source>
</reference>
<feature type="region of interest" description="Disordered" evidence="1">
    <location>
        <begin position="515"/>
        <end position="577"/>
    </location>
</feature>
<feature type="region of interest" description="Disordered" evidence="1">
    <location>
        <begin position="876"/>
        <end position="1040"/>
    </location>
</feature>